<gene>
    <name evidence="1" type="ORF">ATE48_16590</name>
</gene>
<evidence type="ECO:0000313" key="2">
    <source>
        <dbReference type="Proteomes" id="UP000092498"/>
    </source>
</evidence>
<accession>A0A1B1ALG7</accession>
<dbReference type="RefSeq" id="WP_066773499.1">
    <property type="nucleotide sequence ID" value="NZ_CP013244.1"/>
</dbReference>
<dbReference type="InParanoid" id="A0A1B1ALG7"/>
<proteinExistence type="predicted"/>
<dbReference type="EMBL" id="CP013244">
    <property type="protein sequence ID" value="ANP47412.1"/>
    <property type="molecule type" value="Genomic_DNA"/>
</dbReference>
<name>A0A1B1ALG7_9PROT</name>
<organism evidence="1 2">
    <name type="scientific">Candidatus Viadribacter manganicus</name>
    <dbReference type="NCBI Taxonomy" id="1759059"/>
    <lineage>
        <taxon>Bacteria</taxon>
        <taxon>Pseudomonadati</taxon>
        <taxon>Pseudomonadota</taxon>
        <taxon>Alphaproteobacteria</taxon>
        <taxon>Hyphomonadales</taxon>
        <taxon>Hyphomonadaceae</taxon>
        <taxon>Candidatus Viadribacter</taxon>
    </lineage>
</organism>
<sequence length="63" mass="6968">MARYVVTAPLASAPINYLYVLPEKALAKIRRLQRQAIGFEIHDANSGAPRSVEELERKVTGTS</sequence>
<dbReference type="AlphaFoldDB" id="A0A1B1ALG7"/>
<evidence type="ECO:0000313" key="1">
    <source>
        <dbReference type="EMBL" id="ANP47412.1"/>
    </source>
</evidence>
<dbReference type="KEGG" id="cbot:ATE48_16590"/>
<keyword evidence="2" id="KW-1185">Reference proteome</keyword>
<dbReference type="STRING" id="1759059.ATE48_16590"/>
<reference evidence="1 2" key="1">
    <citation type="submission" date="2015-11" db="EMBL/GenBank/DDBJ databases">
        <title>Whole-Genome Sequence of Candidatus Oderbacter manganicum from the National Park Lower Oder Valley, Germany.</title>
        <authorList>
            <person name="Braun B."/>
            <person name="Liere K."/>
            <person name="Szewzyk U."/>
        </authorList>
    </citation>
    <scope>NUCLEOTIDE SEQUENCE [LARGE SCALE GENOMIC DNA]</scope>
    <source>
        <strain evidence="1 2">OTSz_A_272</strain>
    </source>
</reference>
<protein>
    <submittedName>
        <fullName evidence="1">Uncharacterized protein</fullName>
    </submittedName>
</protein>
<dbReference type="Proteomes" id="UP000092498">
    <property type="component" value="Chromosome"/>
</dbReference>